<organism evidence="10 11">
    <name type="scientific">Trichonephila clavata</name>
    <name type="common">Joro spider</name>
    <name type="synonym">Nephila clavata</name>
    <dbReference type="NCBI Taxonomy" id="2740835"/>
    <lineage>
        <taxon>Eukaryota</taxon>
        <taxon>Metazoa</taxon>
        <taxon>Ecdysozoa</taxon>
        <taxon>Arthropoda</taxon>
        <taxon>Chelicerata</taxon>
        <taxon>Arachnida</taxon>
        <taxon>Araneae</taxon>
        <taxon>Araneomorphae</taxon>
        <taxon>Entelegynae</taxon>
        <taxon>Araneoidea</taxon>
        <taxon>Nephilidae</taxon>
        <taxon>Trichonephila</taxon>
    </lineage>
</organism>
<comment type="similarity">
    <text evidence="8">Belongs to the class I-like SAM-binding methyltransferase superfamily. RNA M5U methyltransferase family.</text>
</comment>
<accession>A0A8X6G9B9</accession>
<keyword evidence="11" id="KW-1185">Reference proteome</keyword>
<evidence type="ECO:0000256" key="6">
    <source>
        <dbReference type="ARBA" id="ARBA00047278"/>
    </source>
</evidence>
<evidence type="ECO:0000256" key="3">
    <source>
        <dbReference type="ARBA" id="ARBA00022691"/>
    </source>
</evidence>
<feature type="binding site" evidence="8">
    <location>
        <position position="537"/>
    </location>
    <ligand>
        <name>S-adenosyl-L-methionine</name>
        <dbReference type="ChEBI" id="CHEBI:59789"/>
    </ligand>
</feature>
<evidence type="ECO:0000313" key="10">
    <source>
        <dbReference type="EMBL" id="GFQ97199.1"/>
    </source>
</evidence>
<comment type="caution">
    <text evidence="8">Lacks conserved residue(s) required for the propagation of feature annotation.</text>
</comment>
<dbReference type="SUPFAM" id="SSF54928">
    <property type="entry name" value="RNA-binding domain, RBD"/>
    <property type="match status" value="1"/>
</dbReference>
<name>A0A8X6G9B9_TRICU</name>
<dbReference type="InterPro" id="IPR029063">
    <property type="entry name" value="SAM-dependent_MTases_sf"/>
</dbReference>
<dbReference type="InterPro" id="IPR045850">
    <property type="entry name" value="TRM2_met"/>
</dbReference>
<dbReference type="GO" id="GO:0032259">
    <property type="term" value="P:methylation"/>
    <property type="evidence" value="ECO:0007669"/>
    <property type="project" value="UniProtKB-KW"/>
</dbReference>
<dbReference type="EMBL" id="BMAO01004817">
    <property type="protein sequence ID" value="GFQ97199.1"/>
    <property type="molecule type" value="Genomic_DNA"/>
</dbReference>
<dbReference type="EC" id="2.1.1.35" evidence="5"/>
<gene>
    <name evidence="10" type="ORF">TNCT_453741</name>
</gene>
<proteinExistence type="inferred from homology"/>
<dbReference type="InterPro" id="IPR012677">
    <property type="entry name" value="Nucleotide-bd_a/b_plait_sf"/>
</dbReference>
<dbReference type="InterPro" id="IPR025714">
    <property type="entry name" value="Methyltranfer_dom"/>
</dbReference>
<dbReference type="Pfam" id="PF13847">
    <property type="entry name" value="Methyltransf_31"/>
    <property type="match status" value="1"/>
</dbReference>
<dbReference type="Gene3D" id="2.40.50.1070">
    <property type="match status" value="1"/>
</dbReference>
<evidence type="ECO:0000256" key="2">
    <source>
        <dbReference type="ARBA" id="ARBA00022679"/>
    </source>
</evidence>
<keyword evidence="2 8" id="KW-0808">Transferase</keyword>
<dbReference type="GO" id="GO:0003723">
    <property type="term" value="F:RNA binding"/>
    <property type="evidence" value="ECO:0007669"/>
    <property type="project" value="UniProtKB-UniRule"/>
</dbReference>
<dbReference type="PANTHER" id="PTHR45904">
    <property type="entry name" value="TRNA (URACIL-5-)-METHYLTRANSFERASE"/>
    <property type="match status" value="1"/>
</dbReference>
<evidence type="ECO:0000313" key="11">
    <source>
        <dbReference type="Proteomes" id="UP000887116"/>
    </source>
</evidence>
<dbReference type="CDD" id="cd12439">
    <property type="entry name" value="RRM_TRMT2A"/>
    <property type="match status" value="1"/>
</dbReference>
<feature type="binding site" evidence="8">
    <location>
        <position position="636"/>
    </location>
    <ligand>
        <name>S-adenosyl-L-methionine</name>
        <dbReference type="ChEBI" id="CHEBI:59789"/>
    </ligand>
</feature>
<sequence length="720" mass="81502">MAKRSMEVTDQEEKSLQLKECPDKIHIKVENAEESPLNSCMEVTDHVEEKFLQLKEFPERIQIKVENSEEFPLNSCMEVTNHVEEKSLQLKEFPEQIHIKVENSEESPLNSHMEVTDRTEDLQLKESPDKICVKIENSEESPLNPCNNLSENSELVSDAVKKEVGVENKEPDLYSYTKLNDFTSEIFKIELGNLPNFIGHSQLRKLLHGTLNLKPRKVKAIGNPLHFAFITFRDEEDRVRALNRLNGYQWKGKTLWAKKANPAADPMAKKRKAGESEDCSDLKKAKTELPIEIRLKNAVTPYWNIPYEEQLKVKENDIHKFLMRLSKSIEKANPSFKALLSKNRKENHYQCCPLLPIKSSPVTSAYRNKCEFTVGKHLYTKERTVGFRLNSYKEGSMSVAEPDDCVNISEAMLKAVKSFQAYIRESDKDVYNPENHEGYWRQLTVRTSNNSDILLIIVIHPQSLTDAELEEEKLKLKKYYAEGSGSSCGITSVYFQLFSKRAAHEETLHLTHLLGKKSLEETLLGMKFQVSPEAFFQINVPATEVLYSTVADLVNASPSTTVLDICCGTGTISLCLAKTGAKVIGIEMCPEAVENARLNAKNNGLPDVEFICGKAEDVVHSAIQKCGTSEIIAVVDPPRGGLHQRVLKTIRATTKIQKLIYISCNHNAAFTNFVDLCRTPSNNYKGSAFYPVQALVVDMFPHTSHKELLFVFERVENPPS</sequence>
<keyword evidence="3 8" id="KW-0949">S-adenosyl-L-methionine</keyword>
<evidence type="ECO:0000256" key="8">
    <source>
        <dbReference type="PROSITE-ProRule" id="PRU01024"/>
    </source>
</evidence>
<evidence type="ECO:0000256" key="4">
    <source>
        <dbReference type="ARBA" id="ARBA00022884"/>
    </source>
</evidence>
<keyword evidence="4 7" id="KW-0694">RNA-binding</keyword>
<dbReference type="CDD" id="cd02440">
    <property type="entry name" value="AdoMet_MTases"/>
    <property type="match status" value="1"/>
</dbReference>
<dbReference type="AlphaFoldDB" id="A0A8X6G9B9"/>
<dbReference type="InterPro" id="IPR000504">
    <property type="entry name" value="RRM_dom"/>
</dbReference>
<dbReference type="SUPFAM" id="SSF53335">
    <property type="entry name" value="S-adenosyl-L-methionine-dependent methyltransferases"/>
    <property type="match status" value="1"/>
</dbReference>
<evidence type="ECO:0000256" key="5">
    <source>
        <dbReference type="ARBA" id="ARBA00033763"/>
    </source>
</evidence>
<dbReference type="OrthoDB" id="6422789at2759"/>
<dbReference type="PROSITE" id="PS51687">
    <property type="entry name" value="SAM_MT_RNA_M5U"/>
    <property type="match status" value="1"/>
</dbReference>
<dbReference type="GO" id="GO:0006396">
    <property type="term" value="P:RNA processing"/>
    <property type="evidence" value="ECO:0007669"/>
    <property type="project" value="InterPro"/>
</dbReference>
<dbReference type="SMART" id="SM00360">
    <property type="entry name" value="RRM"/>
    <property type="match status" value="1"/>
</dbReference>
<evidence type="ECO:0000256" key="7">
    <source>
        <dbReference type="PROSITE-ProRule" id="PRU00176"/>
    </source>
</evidence>
<dbReference type="Gene3D" id="3.40.50.150">
    <property type="entry name" value="Vaccinia Virus protein VP39"/>
    <property type="match status" value="1"/>
</dbReference>
<dbReference type="InterPro" id="IPR010280">
    <property type="entry name" value="U5_MeTrfase_fam"/>
</dbReference>
<dbReference type="InterPro" id="IPR035979">
    <property type="entry name" value="RBD_domain_sf"/>
</dbReference>
<protein>
    <recommendedName>
        <fullName evidence="5">tRNA (uracil(54)-C(5))-methyltransferase</fullName>
        <ecNumber evidence="5">2.1.1.35</ecNumber>
    </recommendedName>
</protein>
<feature type="binding site" evidence="8">
    <location>
        <position position="587"/>
    </location>
    <ligand>
        <name>S-adenosyl-L-methionine</name>
        <dbReference type="ChEBI" id="CHEBI:59789"/>
    </ligand>
</feature>
<dbReference type="GO" id="GO:0030697">
    <property type="term" value="F:tRNA (uracil(54)-C5)-methyltransferase activity, S-adenosyl methionine-dependent"/>
    <property type="evidence" value="ECO:0007669"/>
    <property type="project" value="UniProtKB-EC"/>
</dbReference>
<comment type="caution">
    <text evidence="10">The sequence shown here is derived from an EMBL/GenBank/DDBJ whole genome shotgun (WGS) entry which is preliminary data.</text>
</comment>
<dbReference type="PROSITE" id="PS50102">
    <property type="entry name" value="RRM"/>
    <property type="match status" value="1"/>
</dbReference>
<dbReference type="InterPro" id="IPR034262">
    <property type="entry name" value="TRMT2A_RRM"/>
</dbReference>
<feature type="active site" description="Nucleophile" evidence="8">
    <location>
        <position position="664"/>
    </location>
</feature>
<dbReference type="PANTHER" id="PTHR45904:SF2">
    <property type="entry name" value="TRNA (URACIL-5-)-METHYLTRANSFERASE HOMOLOG A"/>
    <property type="match status" value="1"/>
</dbReference>
<comment type="catalytic activity">
    <reaction evidence="6">
        <text>uridine(54) in tRNA + S-adenosyl-L-methionine = 5-methyluridine(54) in tRNA + S-adenosyl-L-homocysteine + H(+)</text>
        <dbReference type="Rhea" id="RHEA:42712"/>
        <dbReference type="Rhea" id="RHEA-COMP:10167"/>
        <dbReference type="Rhea" id="RHEA-COMP:10193"/>
        <dbReference type="ChEBI" id="CHEBI:15378"/>
        <dbReference type="ChEBI" id="CHEBI:57856"/>
        <dbReference type="ChEBI" id="CHEBI:59789"/>
        <dbReference type="ChEBI" id="CHEBI:65315"/>
        <dbReference type="ChEBI" id="CHEBI:74447"/>
        <dbReference type="EC" id="2.1.1.35"/>
    </reaction>
    <physiologicalReaction direction="left-to-right" evidence="6">
        <dbReference type="Rhea" id="RHEA:42713"/>
    </physiologicalReaction>
</comment>
<keyword evidence="1 8" id="KW-0489">Methyltransferase</keyword>
<evidence type="ECO:0000256" key="1">
    <source>
        <dbReference type="ARBA" id="ARBA00022603"/>
    </source>
</evidence>
<dbReference type="Pfam" id="PF00076">
    <property type="entry name" value="RRM_1"/>
    <property type="match status" value="1"/>
</dbReference>
<feature type="domain" description="RRM" evidence="9">
    <location>
        <begin position="187"/>
        <end position="262"/>
    </location>
</feature>
<dbReference type="Proteomes" id="UP000887116">
    <property type="component" value="Unassembled WGS sequence"/>
</dbReference>
<evidence type="ECO:0000259" key="9">
    <source>
        <dbReference type="PROSITE" id="PS50102"/>
    </source>
</evidence>
<reference evidence="10" key="1">
    <citation type="submission" date="2020-07" db="EMBL/GenBank/DDBJ databases">
        <title>Multicomponent nature underlies the extraordinary mechanical properties of spider dragline silk.</title>
        <authorList>
            <person name="Kono N."/>
            <person name="Nakamura H."/>
            <person name="Mori M."/>
            <person name="Yoshida Y."/>
            <person name="Ohtoshi R."/>
            <person name="Malay A.D."/>
            <person name="Moran D.A.P."/>
            <person name="Tomita M."/>
            <person name="Numata K."/>
            <person name="Arakawa K."/>
        </authorList>
    </citation>
    <scope>NUCLEOTIDE SEQUENCE</scope>
</reference>
<dbReference type="Gene3D" id="3.30.70.330">
    <property type="match status" value="1"/>
</dbReference>